<gene>
    <name evidence="9" type="ORF">LDAN0321_LOCUS3188</name>
</gene>
<dbReference type="GO" id="GO:0005829">
    <property type="term" value="C:cytosol"/>
    <property type="evidence" value="ECO:0007669"/>
    <property type="project" value="GOC"/>
</dbReference>
<proteinExistence type="inferred from homology"/>
<accession>A0A7S2K0P3</accession>
<evidence type="ECO:0000256" key="1">
    <source>
        <dbReference type="ARBA" id="ARBA00004653"/>
    </source>
</evidence>
<evidence type="ECO:0008006" key="10">
    <source>
        <dbReference type="Google" id="ProtNLM"/>
    </source>
</evidence>
<dbReference type="GO" id="GO:0000139">
    <property type="term" value="C:Golgi membrane"/>
    <property type="evidence" value="ECO:0007669"/>
    <property type="project" value="UniProtKB-SubCell"/>
</dbReference>
<dbReference type="GO" id="GO:0006888">
    <property type="term" value="P:endoplasmic reticulum to Golgi vesicle-mediated transport"/>
    <property type="evidence" value="ECO:0007669"/>
    <property type="project" value="InterPro"/>
</dbReference>
<dbReference type="InterPro" id="IPR007305">
    <property type="entry name" value="Vesicle_transpt_Got1/SFT2"/>
</dbReference>
<feature type="compositionally biased region" description="Polar residues" evidence="7">
    <location>
        <begin position="145"/>
        <end position="155"/>
    </location>
</feature>
<keyword evidence="3 8" id="KW-1133">Transmembrane helix</keyword>
<dbReference type="AlphaFoldDB" id="A0A7S2K0P3"/>
<keyword evidence="4" id="KW-0333">Golgi apparatus</keyword>
<dbReference type="Pfam" id="PF04178">
    <property type="entry name" value="Got1"/>
    <property type="match status" value="1"/>
</dbReference>
<evidence type="ECO:0000256" key="4">
    <source>
        <dbReference type="ARBA" id="ARBA00023034"/>
    </source>
</evidence>
<evidence type="ECO:0000256" key="7">
    <source>
        <dbReference type="SAM" id="MobiDB-lite"/>
    </source>
</evidence>
<keyword evidence="5 8" id="KW-0472">Membrane</keyword>
<feature type="region of interest" description="Disordered" evidence="7">
    <location>
        <begin position="133"/>
        <end position="155"/>
    </location>
</feature>
<comment type="subcellular location">
    <subcellularLocation>
        <location evidence="1">Golgi apparatus membrane</location>
        <topology evidence="1">Multi-pass membrane protein</topology>
    </subcellularLocation>
</comment>
<feature type="transmembrane region" description="Helical" evidence="8">
    <location>
        <begin position="67"/>
        <end position="96"/>
    </location>
</feature>
<dbReference type="InterPro" id="IPR045176">
    <property type="entry name" value="Got1"/>
</dbReference>
<keyword evidence="2 8" id="KW-0812">Transmembrane</keyword>
<reference evidence="9" key="1">
    <citation type="submission" date="2021-01" db="EMBL/GenBank/DDBJ databases">
        <authorList>
            <person name="Corre E."/>
            <person name="Pelletier E."/>
            <person name="Niang G."/>
            <person name="Scheremetjew M."/>
            <person name="Finn R."/>
            <person name="Kale V."/>
            <person name="Holt S."/>
            <person name="Cochrane G."/>
            <person name="Meng A."/>
            <person name="Brown T."/>
            <person name="Cohen L."/>
        </authorList>
    </citation>
    <scope>NUCLEOTIDE SEQUENCE</scope>
    <source>
        <strain evidence="9">B650</strain>
    </source>
</reference>
<evidence type="ECO:0000256" key="6">
    <source>
        <dbReference type="ARBA" id="ARBA00025799"/>
    </source>
</evidence>
<evidence type="ECO:0000256" key="2">
    <source>
        <dbReference type="ARBA" id="ARBA00022692"/>
    </source>
</evidence>
<evidence type="ECO:0000256" key="5">
    <source>
        <dbReference type="ARBA" id="ARBA00023136"/>
    </source>
</evidence>
<dbReference type="EMBL" id="HBGY01005241">
    <property type="protein sequence ID" value="CAD9561730.1"/>
    <property type="molecule type" value="Transcribed_RNA"/>
</dbReference>
<dbReference type="PANTHER" id="PTHR21493">
    <property type="entry name" value="CGI-141-RELATED/LIPASE CONTAINING PROTEIN"/>
    <property type="match status" value="1"/>
</dbReference>
<name>A0A7S2K0P3_9STRA</name>
<protein>
    <recommendedName>
        <fullName evidence="10">Vesicle transport protein</fullName>
    </recommendedName>
</protein>
<comment type="similarity">
    <text evidence="6">Belongs to the GOT1 family.</text>
</comment>
<organism evidence="9">
    <name type="scientific">Leptocylindrus danicus</name>
    <dbReference type="NCBI Taxonomy" id="163516"/>
    <lineage>
        <taxon>Eukaryota</taxon>
        <taxon>Sar</taxon>
        <taxon>Stramenopiles</taxon>
        <taxon>Ochrophyta</taxon>
        <taxon>Bacillariophyta</taxon>
        <taxon>Coscinodiscophyceae</taxon>
        <taxon>Chaetocerotophycidae</taxon>
        <taxon>Leptocylindrales</taxon>
        <taxon>Leptocylindraceae</taxon>
        <taxon>Leptocylindrus</taxon>
    </lineage>
</organism>
<evidence type="ECO:0000256" key="8">
    <source>
        <dbReference type="SAM" id="Phobius"/>
    </source>
</evidence>
<feature type="transmembrane region" description="Helical" evidence="8">
    <location>
        <begin position="13"/>
        <end position="46"/>
    </location>
</feature>
<evidence type="ECO:0000256" key="3">
    <source>
        <dbReference type="ARBA" id="ARBA00022989"/>
    </source>
</evidence>
<dbReference type="GO" id="GO:0042147">
    <property type="term" value="P:retrograde transport, endosome to Golgi"/>
    <property type="evidence" value="ECO:0007669"/>
    <property type="project" value="InterPro"/>
</dbReference>
<evidence type="ECO:0000313" key="9">
    <source>
        <dbReference type="EMBL" id="CAD9561730.1"/>
    </source>
</evidence>
<dbReference type="PANTHER" id="PTHR21493:SF9">
    <property type="entry name" value="GOLGI TRANSPORT PROTEIN 1-RELATED"/>
    <property type="match status" value="1"/>
</dbReference>
<sequence>MVSDNTKLGTGLLFLGCVFLFLGVLFLFDSTLLAMGDILFLVGLTLTIGPQRTMRFFSRQDRMRGNIAFFGGVLLVMMRWPIIGMICQCYGLIYLFGQFFPIAANAMREMPVVGSLFRMPSVERFFESFGSASRKSSASRREAYDSQSSFSRLPV</sequence>